<proteinExistence type="predicted"/>
<dbReference type="Proteomes" id="UP000556869">
    <property type="component" value="Unassembled WGS sequence"/>
</dbReference>
<evidence type="ECO:0000313" key="1">
    <source>
        <dbReference type="EMBL" id="NJB73171.1"/>
    </source>
</evidence>
<comment type="caution">
    <text evidence="1">The sequence shown here is derived from an EMBL/GenBank/DDBJ whole genome shotgun (WGS) entry which is preliminary data.</text>
</comment>
<accession>A0ABX0WV35</accession>
<reference evidence="1 2" key="1">
    <citation type="submission" date="2020-03" db="EMBL/GenBank/DDBJ databases">
        <title>Genomic Encyclopedia of Type Strains, Phase IV (KMG-IV): sequencing the most valuable type-strain genomes for metagenomic binning, comparative biology and taxonomic classification.</title>
        <authorList>
            <person name="Goeker M."/>
        </authorList>
    </citation>
    <scope>NUCLEOTIDE SEQUENCE [LARGE SCALE GENOMIC DNA]</scope>
    <source>
        <strain evidence="1 2">DSM 18888</strain>
    </source>
</reference>
<name>A0ABX0WV35_9PROT</name>
<sequence>MGGRSQTGVAVIILVAEDMTGPDLMETSGQTSTPIFHYTKDLPF</sequence>
<evidence type="ECO:0000313" key="2">
    <source>
        <dbReference type="Proteomes" id="UP000556869"/>
    </source>
</evidence>
<keyword evidence="2" id="KW-1185">Reference proteome</keyword>
<protein>
    <submittedName>
        <fullName evidence="1">Uncharacterized protein</fullName>
    </submittedName>
</protein>
<organism evidence="1 2">
    <name type="scientific">Thalassospira tepidiphila</name>
    <dbReference type="NCBI Taxonomy" id="393657"/>
    <lineage>
        <taxon>Bacteria</taxon>
        <taxon>Pseudomonadati</taxon>
        <taxon>Pseudomonadota</taxon>
        <taxon>Alphaproteobacteria</taxon>
        <taxon>Rhodospirillales</taxon>
        <taxon>Thalassospiraceae</taxon>
        <taxon>Thalassospira</taxon>
    </lineage>
</organism>
<dbReference type="EMBL" id="JAATJD010000001">
    <property type="protein sequence ID" value="NJB73171.1"/>
    <property type="molecule type" value="Genomic_DNA"/>
</dbReference>
<gene>
    <name evidence="1" type="ORF">GGR96_000243</name>
</gene>